<evidence type="ECO:0000313" key="3">
    <source>
        <dbReference type="Proteomes" id="UP000216943"/>
    </source>
</evidence>
<dbReference type="SUPFAM" id="SSF56219">
    <property type="entry name" value="DNase I-like"/>
    <property type="match status" value="1"/>
</dbReference>
<proteinExistence type="predicted"/>
<dbReference type="CDD" id="cd10283">
    <property type="entry name" value="MnuA_DNase1-like"/>
    <property type="match status" value="1"/>
</dbReference>
<dbReference type="NCBIfam" id="NF045851">
    <property type="entry name" value="mem_nucl_MnuA"/>
    <property type="match status" value="1"/>
</dbReference>
<dbReference type="PANTHER" id="PTHR11371">
    <property type="entry name" value="DEOXYRIBONUCLEASE"/>
    <property type="match status" value="1"/>
</dbReference>
<accession>A0A269TJI5</accession>
<comment type="caution">
    <text evidence="2">The sequence shown here is derived from an EMBL/GenBank/DDBJ whole genome shotgun (WGS) entry which is preliminary data.</text>
</comment>
<evidence type="ECO:0000256" key="1">
    <source>
        <dbReference type="SAM" id="SignalP"/>
    </source>
</evidence>
<name>A0A269TJI5_9BACT</name>
<gene>
    <name evidence="2" type="ORF">CJJ23_00770</name>
</gene>
<organism evidence="2 3">
    <name type="scientific">Mycoplasmopsis agassizii</name>
    <dbReference type="NCBI Taxonomy" id="33922"/>
    <lineage>
        <taxon>Bacteria</taxon>
        <taxon>Bacillati</taxon>
        <taxon>Mycoplasmatota</taxon>
        <taxon>Mycoplasmoidales</taxon>
        <taxon>Metamycoplasmataceae</taxon>
        <taxon>Mycoplasmopsis</taxon>
    </lineage>
</organism>
<feature type="chain" id="PRO_5012695789" evidence="1">
    <location>
        <begin position="25"/>
        <end position="630"/>
    </location>
</feature>
<protein>
    <submittedName>
        <fullName evidence="2">Uncharacterized protein</fullName>
    </submittedName>
</protein>
<dbReference type="AlphaFoldDB" id="A0A269TJI5"/>
<dbReference type="EMBL" id="NQNY01000002">
    <property type="protein sequence ID" value="PAK21653.1"/>
    <property type="molecule type" value="Genomic_DNA"/>
</dbReference>
<sequence length="630" mass="70836">MKKSKLFKLLVGVTPLFAITTAIACSPVTNTPPHDSVTAQSIINSLPNEIKTNSSNLKLGQLKETLKKISTDVQNSFLNLLDQSNKTKFETALKDDYKISKITLVISDSSKTSLQVIVTISKNEDSKTKTIKITDLVEEEQQSNTVSAQSIINSLPSEIKTNQDNKDLDKLKTKLKRLGTDVQTTFLNLLDQSDKTKFETSLKESYKISKITLVESDDSKNSLSVNLSVSKGEDLKTKTIKITDLKQTPENNIDNPGTGTIQTEVSSLKIATWNLLNYGAKPNQVQKTELIAKIIIHNKYDIVSTQEINPADWKDEKDTITADKVMVEALNKLDSDKDWKAILSPKSVGKYGWQEGQKEWFIVFYKSKKVEATGWSKIYDDQGWSGTNLKDSETTYYYARPPFAAQFKTLGKVENTFTLVSAHFDAPGFEAKKRNEKSSGLPEKQGNQEVEEALQLVNVLKTFDQEDGINNEIIFMGDTNIKKGNEAVAFKTIIDDGYANLLEDSVEDASTLKQKIGEFVNPYDKIFYKGNLKVSDASRYNVWETVGTVFTEDEWENYKTTFIEKYRGGKKKGEPYKSGQEYYYWMNMISDHAPVSFKLHMDAKDETTSKAGTLELLTKEQVKAMAKTTV</sequence>
<dbReference type="Gene3D" id="3.60.10.10">
    <property type="entry name" value="Endonuclease/exonuclease/phosphatase"/>
    <property type="match status" value="1"/>
</dbReference>
<dbReference type="PROSITE" id="PS51257">
    <property type="entry name" value="PROKAR_LIPOPROTEIN"/>
    <property type="match status" value="1"/>
</dbReference>
<evidence type="ECO:0000313" key="2">
    <source>
        <dbReference type="EMBL" id="PAK21653.1"/>
    </source>
</evidence>
<dbReference type="OrthoDB" id="403989at2"/>
<reference evidence="3" key="1">
    <citation type="submission" date="2017-08" db="EMBL/GenBank/DDBJ databases">
        <authorList>
            <person name="Alvarez-Ponce D."/>
            <person name="Weitzman C.L."/>
            <person name="Tillett R.L."/>
            <person name="Sandmeier F.C."/>
            <person name="Tracy C.R."/>
        </authorList>
    </citation>
    <scope>NUCLEOTIDE SEQUENCE [LARGE SCALE GENOMIC DNA]</scope>
    <source>
        <strain evidence="3">723</strain>
    </source>
</reference>
<keyword evidence="1" id="KW-0732">Signal</keyword>
<dbReference type="Proteomes" id="UP000216943">
    <property type="component" value="Unassembled WGS sequence"/>
</dbReference>
<feature type="signal peptide" evidence="1">
    <location>
        <begin position="1"/>
        <end position="24"/>
    </location>
</feature>
<dbReference type="InterPro" id="IPR036691">
    <property type="entry name" value="Endo/exonu/phosph_ase_sf"/>
</dbReference>
<dbReference type="RefSeq" id="WP_095334507.1">
    <property type="nucleotide sequence ID" value="NZ_NQNY01000002.1"/>
</dbReference>
<dbReference type="PANTHER" id="PTHR11371:SF31">
    <property type="entry name" value="EXTRACELLULAR NUCLEASE"/>
    <property type="match status" value="1"/>
</dbReference>